<keyword evidence="1" id="KW-0479">Metal-binding</keyword>
<feature type="transmembrane region" description="Helical" evidence="2">
    <location>
        <begin position="37"/>
        <end position="60"/>
    </location>
</feature>
<evidence type="ECO:0000256" key="1">
    <source>
        <dbReference type="PROSITE-ProRule" id="PRU00024"/>
    </source>
</evidence>
<dbReference type="EMBL" id="GGEC01038505">
    <property type="protein sequence ID" value="MBX18989.1"/>
    <property type="molecule type" value="Transcribed_RNA"/>
</dbReference>
<evidence type="ECO:0000256" key="2">
    <source>
        <dbReference type="SAM" id="Phobius"/>
    </source>
</evidence>
<evidence type="ECO:0000313" key="4">
    <source>
        <dbReference type="EMBL" id="MBX18989.1"/>
    </source>
</evidence>
<sequence>MRTLCDSCESAAAVVFCAADEAALCGACDDKACSFLFLFGLFTVLCLPFLFLYFFSGLILKI</sequence>
<dbReference type="AlphaFoldDB" id="A0A2P2LM27"/>
<keyword evidence="1" id="KW-0863">Zinc-finger</keyword>
<reference evidence="4" key="1">
    <citation type="submission" date="2018-02" db="EMBL/GenBank/DDBJ databases">
        <title>Rhizophora mucronata_Transcriptome.</title>
        <authorList>
            <person name="Meera S.P."/>
            <person name="Sreeshan A."/>
            <person name="Augustine A."/>
        </authorList>
    </citation>
    <scope>NUCLEOTIDE SEQUENCE</scope>
    <source>
        <tissue evidence="4">Leaf</tissue>
    </source>
</reference>
<keyword evidence="2" id="KW-1133">Transmembrane helix</keyword>
<name>A0A2P2LM27_RHIMU</name>
<dbReference type="GO" id="GO:0008270">
    <property type="term" value="F:zinc ion binding"/>
    <property type="evidence" value="ECO:0007669"/>
    <property type="project" value="UniProtKB-KW"/>
</dbReference>
<evidence type="ECO:0000259" key="3">
    <source>
        <dbReference type="PROSITE" id="PS50119"/>
    </source>
</evidence>
<proteinExistence type="predicted"/>
<accession>A0A2P2LM27</accession>
<feature type="domain" description="B box-type" evidence="3">
    <location>
        <begin position="1"/>
        <end position="28"/>
    </location>
</feature>
<dbReference type="InterPro" id="IPR000315">
    <property type="entry name" value="Znf_B-box"/>
</dbReference>
<keyword evidence="2" id="KW-0472">Membrane</keyword>
<dbReference type="PROSITE" id="PS50119">
    <property type="entry name" value="ZF_BBOX"/>
    <property type="match status" value="1"/>
</dbReference>
<keyword evidence="1" id="KW-0862">Zinc</keyword>
<keyword evidence="2" id="KW-0812">Transmembrane</keyword>
<organism evidence="4">
    <name type="scientific">Rhizophora mucronata</name>
    <name type="common">Asiatic mangrove</name>
    <dbReference type="NCBI Taxonomy" id="61149"/>
    <lineage>
        <taxon>Eukaryota</taxon>
        <taxon>Viridiplantae</taxon>
        <taxon>Streptophyta</taxon>
        <taxon>Embryophyta</taxon>
        <taxon>Tracheophyta</taxon>
        <taxon>Spermatophyta</taxon>
        <taxon>Magnoliopsida</taxon>
        <taxon>eudicotyledons</taxon>
        <taxon>Gunneridae</taxon>
        <taxon>Pentapetalae</taxon>
        <taxon>rosids</taxon>
        <taxon>fabids</taxon>
        <taxon>Malpighiales</taxon>
        <taxon>Rhizophoraceae</taxon>
        <taxon>Rhizophora</taxon>
    </lineage>
</organism>
<protein>
    <recommendedName>
        <fullName evidence="3">B box-type domain-containing protein</fullName>
    </recommendedName>
</protein>